<dbReference type="CDD" id="cd11338">
    <property type="entry name" value="AmyAc_CMD"/>
    <property type="match status" value="1"/>
</dbReference>
<dbReference type="GO" id="GO:0005975">
    <property type="term" value="P:carbohydrate metabolic process"/>
    <property type="evidence" value="ECO:0007669"/>
    <property type="project" value="InterPro"/>
</dbReference>
<dbReference type="InterPro" id="IPR017853">
    <property type="entry name" value="GH"/>
</dbReference>
<dbReference type="AlphaFoldDB" id="A0A2N0Z7K2"/>
<keyword evidence="3 5" id="KW-0326">Glycosidase</keyword>
<dbReference type="Gene3D" id="3.90.400.10">
    <property type="entry name" value="Oligo-1,6-glucosidase, Domain 2"/>
    <property type="match status" value="1"/>
</dbReference>
<proteinExistence type="inferred from homology"/>
<feature type="domain" description="Glycosyl hydrolase family 13 catalytic" evidence="4">
    <location>
        <begin position="139"/>
        <end position="497"/>
    </location>
</feature>
<dbReference type="EMBL" id="PISE01000003">
    <property type="protein sequence ID" value="PKG25496.1"/>
    <property type="molecule type" value="Genomic_DNA"/>
</dbReference>
<evidence type="ECO:0000313" key="5">
    <source>
        <dbReference type="EMBL" id="PKG25496.1"/>
    </source>
</evidence>
<dbReference type="SUPFAM" id="SSF51445">
    <property type="entry name" value="(Trans)glycosidases"/>
    <property type="match status" value="1"/>
</dbReference>
<dbReference type="InterPro" id="IPR013783">
    <property type="entry name" value="Ig-like_fold"/>
</dbReference>
<dbReference type="Gene3D" id="2.60.40.1180">
    <property type="entry name" value="Golgi alpha-mannosidase II"/>
    <property type="match status" value="1"/>
</dbReference>
<evidence type="ECO:0000256" key="3">
    <source>
        <dbReference type="ARBA" id="ARBA00023295"/>
    </source>
</evidence>
<dbReference type="Pfam" id="PF02903">
    <property type="entry name" value="Alpha-amylase_N"/>
    <property type="match status" value="1"/>
</dbReference>
<dbReference type="GO" id="GO:0004553">
    <property type="term" value="F:hydrolase activity, hydrolyzing O-glycosyl compounds"/>
    <property type="evidence" value="ECO:0007669"/>
    <property type="project" value="InterPro"/>
</dbReference>
<protein>
    <submittedName>
        <fullName evidence="5">Alpha-glycosidase</fullName>
    </submittedName>
</protein>
<dbReference type="PANTHER" id="PTHR10357">
    <property type="entry name" value="ALPHA-AMYLASE FAMILY MEMBER"/>
    <property type="match status" value="1"/>
</dbReference>
<organism evidence="5 6">
    <name type="scientific">Niallia nealsonii</name>
    <dbReference type="NCBI Taxonomy" id="115979"/>
    <lineage>
        <taxon>Bacteria</taxon>
        <taxon>Bacillati</taxon>
        <taxon>Bacillota</taxon>
        <taxon>Bacilli</taxon>
        <taxon>Bacillales</taxon>
        <taxon>Bacillaceae</taxon>
        <taxon>Niallia</taxon>
    </lineage>
</organism>
<name>A0A2N0Z7K2_9BACI</name>
<dbReference type="InterPro" id="IPR004185">
    <property type="entry name" value="Glyco_hydro_13_lg-like_dom"/>
</dbReference>
<sequence length="586" mass="69388">MIDLTSIYHRAVDNYCYLHDSETLHIRIRTKKENVSEIEIIYGDQYETSDYRWVTFRQGMKKTGSDGLFDYWQTAIKSDHKRVRYGFILKNDEQQITLTEKGFSPFIPEDTGWYFCFPYMHKKDLFSPPKWVYETIWYQIFPERFRNGNASLNPDHTVGWGEEEPNLTNFFGGDFQGIMEALDYLEDLGITGIYLTPIFYAKSNHKYDTIDYFKIDPQFGDIDLFRRLVEECHNRGIRVMLDAVFNHSSDQFPPFQDVLVNGENSPYKDWFHINQFPVREENGFHYETFGFYENMPKLNTSNPEVKKYLFEIASYWITECNIDGWRLDVANEIDHCFWREFRSTVKAIKPDLFILGEVWHDALPWLRGDQFDSVMNYPVLSKSLQFFAYDMLSAQQFIEDITTILQQYSDNVNHLLFNIVGSHDTPRILNECQYRKERVKLLFTFLMTYPGTPCIYYGDEIGLDGGSDPGCRKCMPWQEEHHDLDFKNYIKTLIRIRKETPLLTFDGPLYFLPPIDKCFAYYKENDSEYIVVILNHSDQEIHYTLPFSLKGKKITMLINHHEYAAEAQELTVVMKPYESNILSFAR</sequence>
<dbReference type="InterPro" id="IPR013780">
    <property type="entry name" value="Glyco_hydro_b"/>
</dbReference>
<evidence type="ECO:0000259" key="4">
    <source>
        <dbReference type="SMART" id="SM00642"/>
    </source>
</evidence>
<dbReference type="Pfam" id="PF16657">
    <property type="entry name" value="Malt_amylase_C"/>
    <property type="match status" value="1"/>
</dbReference>
<dbReference type="InterPro" id="IPR006047">
    <property type="entry name" value="GH13_cat_dom"/>
</dbReference>
<dbReference type="Proteomes" id="UP000233375">
    <property type="component" value="Unassembled WGS sequence"/>
</dbReference>
<accession>A0A2N0Z7K2</accession>
<reference evidence="5 6" key="1">
    <citation type="journal article" date="2003" name="Int. J. Syst. Evol. Microbiol.">
        <title>Bacillus nealsonii sp. nov., isolated from a spacecraft-assembly facility, whose spores are gamma-radiation resistant.</title>
        <authorList>
            <person name="Venkateswaran K."/>
            <person name="Kempf M."/>
            <person name="Chen F."/>
            <person name="Satomi M."/>
            <person name="Nicholson W."/>
            <person name="Kern R."/>
        </authorList>
    </citation>
    <scope>NUCLEOTIDE SEQUENCE [LARGE SCALE GENOMIC DNA]</scope>
    <source>
        <strain evidence="5 6">FO-92</strain>
    </source>
</reference>
<comment type="caution">
    <text evidence="5">The sequence shown here is derived from an EMBL/GenBank/DDBJ whole genome shotgun (WGS) entry which is preliminary data.</text>
</comment>
<evidence type="ECO:0000313" key="6">
    <source>
        <dbReference type="Proteomes" id="UP000233375"/>
    </source>
</evidence>
<gene>
    <name evidence="5" type="ORF">CWS01_01230</name>
</gene>
<dbReference type="InterPro" id="IPR032091">
    <property type="entry name" value="Malt_amylase-like_C"/>
</dbReference>
<dbReference type="PANTHER" id="PTHR10357:SF210">
    <property type="entry name" value="MALTODEXTRIN GLUCOSIDASE"/>
    <property type="match status" value="1"/>
</dbReference>
<evidence type="ECO:0000256" key="1">
    <source>
        <dbReference type="ARBA" id="ARBA00008061"/>
    </source>
</evidence>
<comment type="similarity">
    <text evidence="1">Belongs to the glycosyl hydrolase 13 family.</text>
</comment>
<dbReference type="OrthoDB" id="9805159at2"/>
<dbReference type="RefSeq" id="WP_101175220.1">
    <property type="nucleotide sequence ID" value="NZ_PISE01000003.1"/>
</dbReference>
<dbReference type="SMART" id="SM00642">
    <property type="entry name" value="Aamy"/>
    <property type="match status" value="1"/>
</dbReference>
<evidence type="ECO:0000256" key="2">
    <source>
        <dbReference type="ARBA" id="ARBA00022801"/>
    </source>
</evidence>
<dbReference type="InterPro" id="IPR045857">
    <property type="entry name" value="O16G_dom_2"/>
</dbReference>
<dbReference type="CDD" id="cd02857">
    <property type="entry name" value="E_set_CDase_PDE_N"/>
    <property type="match status" value="1"/>
</dbReference>
<dbReference type="Gene3D" id="2.60.40.10">
    <property type="entry name" value="Immunoglobulins"/>
    <property type="match status" value="1"/>
</dbReference>
<keyword evidence="2" id="KW-0378">Hydrolase</keyword>
<dbReference type="SUPFAM" id="SSF51011">
    <property type="entry name" value="Glycosyl hydrolase domain"/>
    <property type="match status" value="1"/>
</dbReference>
<dbReference type="Pfam" id="PF00128">
    <property type="entry name" value="Alpha-amylase"/>
    <property type="match status" value="1"/>
</dbReference>
<keyword evidence="6" id="KW-1185">Reference proteome</keyword>
<dbReference type="Gene3D" id="3.20.20.80">
    <property type="entry name" value="Glycosidases"/>
    <property type="match status" value="1"/>
</dbReference>